<reference evidence="2 3" key="1">
    <citation type="submission" date="2013-04" db="EMBL/GenBank/DDBJ databases">
        <title>Oceanicola sp. 22II1-22F33 Genome Sequencing.</title>
        <authorList>
            <person name="Lai Q."/>
            <person name="Li G."/>
            <person name="Shao Z."/>
        </authorList>
    </citation>
    <scope>NUCLEOTIDE SEQUENCE [LARGE SCALE GENOMIC DNA]</scope>
    <source>
        <strain evidence="2 3">22II1-22F33</strain>
    </source>
</reference>
<evidence type="ECO:0000259" key="1">
    <source>
        <dbReference type="PROSITE" id="PS50995"/>
    </source>
</evidence>
<accession>A0A225NTC3</accession>
<dbReference type="RefSeq" id="WP_088649665.1">
    <property type="nucleotide sequence ID" value="NZ_AQQR01000003.1"/>
</dbReference>
<organism evidence="2 3">
    <name type="scientific">Marinibacterium profundimaris</name>
    <dbReference type="NCBI Taxonomy" id="1679460"/>
    <lineage>
        <taxon>Bacteria</taxon>
        <taxon>Pseudomonadati</taxon>
        <taxon>Pseudomonadota</taxon>
        <taxon>Alphaproteobacteria</taxon>
        <taxon>Rhodobacterales</taxon>
        <taxon>Paracoccaceae</taxon>
        <taxon>Marinibacterium</taxon>
    </lineage>
</organism>
<keyword evidence="3" id="KW-1185">Reference proteome</keyword>
<dbReference type="PANTHER" id="PTHR33164">
    <property type="entry name" value="TRANSCRIPTIONAL REGULATOR, MARR FAMILY"/>
    <property type="match status" value="1"/>
</dbReference>
<dbReference type="AlphaFoldDB" id="A0A225NTC3"/>
<evidence type="ECO:0000313" key="2">
    <source>
        <dbReference type="EMBL" id="OWU74860.1"/>
    </source>
</evidence>
<sequence length="164" mass="17967">MPQGKLDQDTETADFRSGLPLSLLIHQLAMKIDAQGRALIARHGDLTLPQWRIVRVLGLGAPEGSTALRKVLGFDKSQFSKTVNQLQERGLLSVTDLPTDGRQLRVSLTDAGRAVHERLAPVLEARNDHLMQALAPEERRVIRSALSKLSHAAEATELPKGNVD</sequence>
<proteinExistence type="predicted"/>
<dbReference type="GO" id="GO:0003700">
    <property type="term" value="F:DNA-binding transcription factor activity"/>
    <property type="evidence" value="ECO:0007669"/>
    <property type="project" value="InterPro"/>
</dbReference>
<gene>
    <name evidence="2" type="ORF">ATO3_09760</name>
</gene>
<dbReference type="InterPro" id="IPR039422">
    <property type="entry name" value="MarR/SlyA-like"/>
</dbReference>
<dbReference type="OrthoDB" id="7559832at2"/>
<dbReference type="InterPro" id="IPR036388">
    <property type="entry name" value="WH-like_DNA-bd_sf"/>
</dbReference>
<dbReference type="SMART" id="SM00347">
    <property type="entry name" value="HTH_MARR"/>
    <property type="match status" value="1"/>
</dbReference>
<dbReference type="PANTHER" id="PTHR33164:SF95">
    <property type="entry name" value="TRANSCRIPTIONAL REGULATOR"/>
    <property type="match status" value="1"/>
</dbReference>
<feature type="domain" description="HTH marR-type" evidence="1">
    <location>
        <begin position="18"/>
        <end position="151"/>
    </location>
</feature>
<dbReference type="PRINTS" id="PR00598">
    <property type="entry name" value="HTHMARR"/>
</dbReference>
<dbReference type="SUPFAM" id="SSF46785">
    <property type="entry name" value="Winged helix' DNA-binding domain"/>
    <property type="match status" value="1"/>
</dbReference>
<comment type="caution">
    <text evidence="2">The sequence shown here is derived from an EMBL/GenBank/DDBJ whole genome shotgun (WGS) entry which is preliminary data.</text>
</comment>
<dbReference type="EMBL" id="AQQR01000003">
    <property type="protein sequence ID" value="OWU74860.1"/>
    <property type="molecule type" value="Genomic_DNA"/>
</dbReference>
<dbReference type="Pfam" id="PF12802">
    <property type="entry name" value="MarR_2"/>
    <property type="match status" value="1"/>
</dbReference>
<dbReference type="GO" id="GO:0006950">
    <property type="term" value="P:response to stress"/>
    <property type="evidence" value="ECO:0007669"/>
    <property type="project" value="TreeGrafter"/>
</dbReference>
<dbReference type="InterPro" id="IPR000835">
    <property type="entry name" value="HTH_MarR-typ"/>
</dbReference>
<evidence type="ECO:0000313" key="3">
    <source>
        <dbReference type="Proteomes" id="UP000215377"/>
    </source>
</evidence>
<name>A0A225NTC3_9RHOB</name>
<dbReference type="InterPro" id="IPR036390">
    <property type="entry name" value="WH_DNA-bd_sf"/>
</dbReference>
<dbReference type="Gene3D" id="1.10.10.10">
    <property type="entry name" value="Winged helix-like DNA-binding domain superfamily/Winged helix DNA-binding domain"/>
    <property type="match status" value="1"/>
</dbReference>
<dbReference type="PROSITE" id="PS50995">
    <property type="entry name" value="HTH_MARR_2"/>
    <property type="match status" value="1"/>
</dbReference>
<protein>
    <submittedName>
        <fullName evidence="2">MarR family transcriptional regulator</fullName>
    </submittedName>
</protein>
<dbReference type="Proteomes" id="UP000215377">
    <property type="component" value="Unassembled WGS sequence"/>
</dbReference>